<proteinExistence type="predicted"/>
<organism evidence="1 2">
    <name type="scientific">Mycena pura</name>
    <dbReference type="NCBI Taxonomy" id="153505"/>
    <lineage>
        <taxon>Eukaryota</taxon>
        <taxon>Fungi</taxon>
        <taxon>Dikarya</taxon>
        <taxon>Basidiomycota</taxon>
        <taxon>Agaricomycotina</taxon>
        <taxon>Agaricomycetes</taxon>
        <taxon>Agaricomycetidae</taxon>
        <taxon>Agaricales</taxon>
        <taxon>Marasmiineae</taxon>
        <taxon>Mycenaceae</taxon>
        <taxon>Mycena</taxon>
    </lineage>
</organism>
<dbReference type="AlphaFoldDB" id="A0AAD6YEF7"/>
<sequence>MSVDVVRYLLRTEDGRLSEVDHTNLVRLLARLLQRGAPRVRPRVSVSSMASTERMWQGMTPFTYEELALADAIGATATGDSASGARSDTGADLPSISSASSLTATISLPRSDSAQDVQDEAALPQWVWAAEENILMPKTSLVAALERCSYVDVLDEEAVLDILPPPGCETIVNPDLQRVYSVRGLPQALQELRANGVLAFCRPTEVRGYLAAAPAKWLAGPVGI</sequence>
<dbReference type="EMBL" id="JARJCW010000015">
    <property type="protein sequence ID" value="KAJ7216671.1"/>
    <property type="molecule type" value="Genomic_DNA"/>
</dbReference>
<keyword evidence="2" id="KW-1185">Reference proteome</keyword>
<comment type="caution">
    <text evidence="1">The sequence shown here is derived from an EMBL/GenBank/DDBJ whole genome shotgun (WGS) entry which is preliminary data.</text>
</comment>
<accession>A0AAD6YEF7</accession>
<reference evidence="1" key="1">
    <citation type="submission" date="2023-03" db="EMBL/GenBank/DDBJ databases">
        <title>Massive genome expansion in bonnet fungi (Mycena s.s.) driven by repeated elements and novel gene families across ecological guilds.</title>
        <authorList>
            <consortium name="Lawrence Berkeley National Laboratory"/>
            <person name="Harder C.B."/>
            <person name="Miyauchi S."/>
            <person name="Viragh M."/>
            <person name="Kuo A."/>
            <person name="Thoen E."/>
            <person name="Andreopoulos B."/>
            <person name="Lu D."/>
            <person name="Skrede I."/>
            <person name="Drula E."/>
            <person name="Henrissat B."/>
            <person name="Morin E."/>
            <person name="Kohler A."/>
            <person name="Barry K."/>
            <person name="LaButti K."/>
            <person name="Morin E."/>
            <person name="Salamov A."/>
            <person name="Lipzen A."/>
            <person name="Mereny Z."/>
            <person name="Hegedus B."/>
            <person name="Baldrian P."/>
            <person name="Stursova M."/>
            <person name="Weitz H."/>
            <person name="Taylor A."/>
            <person name="Grigoriev I.V."/>
            <person name="Nagy L.G."/>
            <person name="Martin F."/>
            <person name="Kauserud H."/>
        </authorList>
    </citation>
    <scope>NUCLEOTIDE SEQUENCE</scope>
    <source>
        <strain evidence="1">9144</strain>
    </source>
</reference>
<name>A0AAD6YEF7_9AGAR</name>
<evidence type="ECO:0000313" key="2">
    <source>
        <dbReference type="Proteomes" id="UP001219525"/>
    </source>
</evidence>
<evidence type="ECO:0000313" key="1">
    <source>
        <dbReference type="EMBL" id="KAJ7216671.1"/>
    </source>
</evidence>
<gene>
    <name evidence="1" type="ORF">GGX14DRAFT_442348</name>
</gene>
<dbReference type="Proteomes" id="UP001219525">
    <property type="component" value="Unassembled WGS sequence"/>
</dbReference>
<protein>
    <submittedName>
        <fullName evidence="1">Uncharacterized protein</fullName>
    </submittedName>
</protein>